<dbReference type="AlphaFoldDB" id="A0A934RZX7"/>
<evidence type="ECO:0000313" key="1">
    <source>
        <dbReference type="EMBL" id="MBK1877981.1"/>
    </source>
</evidence>
<dbReference type="Proteomes" id="UP000617628">
    <property type="component" value="Unassembled WGS sequence"/>
</dbReference>
<protein>
    <submittedName>
        <fullName evidence="1">Uncharacterized protein</fullName>
    </submittedName>
</protein>
<evidence type="ECO:0000313" key="2">
    <source>
        <dbReference type="Proteomes" id="UP000617628"/>
    </source>
</evidence>
<comment type="caution">
    <text evidence="1">The sequence shown here is derived from an EMBL/GenBank/DDBJ whole genome shotgun (WGS) entry which is preliminary data.</text>
</comment>
<keyword evidence="2" id="KW-1185">Reference proteome</keyword>
<dbReference type="EMBL" id="JAENIL010000024">
    <property type="protein sequence ID" value="MBK1877981.1"/>
    <property type="molecule type" value="Genomic_DNA"/>
</dbReference>
<reference evidence="1" key="1">
    <citation type="submission" date="2021-01" db="EMBL/GenBank/DDBJ databases">
        <title>Modified the classification status of verrucomicrobia.</title>
        <authorList>
            <person name="Feng X."/>
        </authorList>
    </citation>
    <scope>NUCLEOTIDE SEQUENCE</scope>
    <source>
        <strain evidence="1">KCTC 13126</strain>
    </source>
</reference>
<name>A0A934RZX7_9BACT</name>
<accession>A0A934RZX7</accession>
<gene>
    <name evidence="1" type="ORF">JIN87_13975</name>
</gene>
<sequence length="95" mass="10928">MPDKAWKALERRVATFFNTERNALSGGNSKVTRSDTLHPDLFIECKQRQKHSAVTLWDETKQLADKEEKTAVVCLAEKNRKGFWILVHSDDLSKL</sequence>
<organism evidence="1 2">
    <name type="scientific">Pelagicoccus mobilis</name>
    <dbReference type="NCBI Taxonomy" id="415221"/>
    <lineage>
        <taxon>Bacteria</taxon>
        <taxon>Pseudomonadati</taxon>
        <taxon>Verrucomicrobiota</taxon>
        <taxon>Opitutia</taxon>
        <taxon>Puniceicoccales</taxon>
        <taxon>Pelagicoccaceae</taxon>
        <taxon>Pelagicoccus</taxon>
    </lineage>
</organism>
<dbReference type="RefSeq" id="WP_200356194.1">
    <property type="nucleotide sequence ID" value="NZ_JAENIL010000024.1"/>
</dbReference>
<proteinExistence type="predicted"/>